<evidence type="ECO:0000256" key="5">
    <source>
        <dbReference type="ARBA" id="ARBA00023274"/>
    </source>
</evidence>
<dbReference type="InterPro" id="IPR004389">
    <property type="entry name" value="Ribosomal_uL18_bac-type"/>
</dbReference>
<dbReference type="FunFam" id="3.30.420.100:FF:000001">
    <property type="entry name" value="50S ribosomal protein L18"/>
    <property type="match status" value="1"/>
</dbReference>
<keyword evidence="2" id="KW-0699">rRNA-binding</keyword>
<dbReference type="PANTHER" id="PTHR12899">
    <property type="entry name" value="39S RIBOSOMAL PROTEIN L18, MITOCHONDRIAL"/>
    <property type="match status" value="1"/>
</dbReference>
<keyword evidence="5" id="KW-0687">Ribonucleoprotein</keyword>
<reference evidence="6" key="1">
    <citation type="journal article" date="2015" name="Nature">
        <title>Complex archaea that bridge the gap between prokaryotes and eukaryotes.</title>
        <authorList>
            <person name="Spang A."/>
            <person name="Saw J.H."/>
            <person name="Jorgensen S.L."/>
            <person name="Zaremba-Niedzwiedzka K."/>
            <person name="Martijn J."/>
            <person name="Lind A.E."/>
            <person name="van Eijk R."/>
            <person name="Schleper C."/>
            <person name="Guy L."/>
            <person name="Ettema T.J."/>
        </authorList>
    </citation>
    <scope>NUCLEOTIDE SEQUENCE</scope>
</reference>
<evidence type="ECO:0000256" key="3">
    <source>
        <dbReference type="ARBA" id="ARBA00022884"/>
    </source>
</evidence>
<keyword evidence="3" id="KW-0694">RNA-binding</keyword>
<evidence type="ECO:0000313" key="6">
    <source>
        <dbReference type="EMBL" id="KKK66237.1"/>
    </source>
</evidence>
<evidence type="ECO:0000256" key="2">
    <source>
        <dbReference type="ARBA" id="ARBA00022730"/>
    </source>
</evidence>
<dbReference type="PANTHER" id="PTHR12899:SF3">
    <property type="entry name" value="LARGE RIBOSOMAL SUBUNIT PROTEIN UL18M"/>
    <property type="match status" value="1"/>
</dbReference>
<dbReference type="SUPFAM" id="SSF53137">
    <property type="entry name" value="Translational machinery components"/>
    <property type="match status" value="1"/>
</dbReference>
<dbReference type="HAMAP" id="MF_01337_B">
    <property type="entry name" value="Ribosomal_uL18_B"/>
    <property type="match status" value="1"/>
</dbReference>
<name>A0A0F8XAQ0_9ZZZZ</name>
<dbReference type="InterPro" id="IPR057268">
    <property type="entry name" value="Ribosomal_L18"/>
</dbReference>
<dbReference type="Pfam" id="PF00861">
    <property type="entry name" value="Ribosomal_L18p"/>
    <property type="match status" value="1"/>
</dbReference>
<dbReference type="GO" id="GO:0003735">
    <property type="term" value="F:structural constituent of ribosome"/>
    <property type="evidence" value="ECO:0007669"/>
    <property type="project" value="InterPro"/>
</dbReference>
<gene>
    <name evidence="6" type="ORF">LCGC14_2966120</name>
</gene>
<dbReference type="Gene3D" id="3.30.420.100">
    <property type="match status" value="1"/>
</dbReference>
<evidence type="ECO:0000256" key="1">
    <source>
        <dbReference type="ARBA" id="ARBA00007116"/>
    </source>
</evidence>
<comment type="caution">
    <text evidence="6">The sequence shown here is derived from an EMBL/GenBank/DDBJ whole genome shotgun (WGS) entry which is preliminary data.</text>
</comment>
<dbReference type="InterPro" id="IPR005484">
    <property type="entry name" value="Ribosomal_uL18_bac/plant/anim"/>
</dbReference>
<dbReference type="GO" id="GO:0022625">
    <property type="term" value="C:cytosolic large ribosomal subunit"/>
    <property type="evidence" value="ECO:0007669"/>
    <property type="project" value="TreeGrafter"/>
</dbReference>
<evidence type="ECO:0008006" key="7">
    <source>
        <dbReference type="Google" id="ProtNLM"/>
    </source>
</evidence>
<organism evidence="6">
    <name type="scientific">marine sediment metagenome</name>
    <dbReference type="NCBI Taxonomy" id="412755"/>
    <lineage>
        <taxon>unclassified sequences</taxon>
        <taxon>metagenomes</taxon>
        <taxon>ecological metagenomes</taxon>
    </lineage>
</organism>
<dbReference type="AlphaFoldDB" id="A0A0F8XAQ0"/>
<comment type="similarity">
    <text evidence="1">Belongs to the universal ribosomal protein uL18 family.</text>
</comment>
<dbReference type="CDD" id="cd00432">
    <property type="entry name" value="Ribosomal_L18_L5e"/>
    <property type="match status" value="1"/>
</dbReference>
<dbReference type="GO" id="GO:0008097">
    <property type="term" value="F:5S rRNA binding"/>
    <property type="evidence" value="ECO:0007669"/>
    <property type="project" value="TreeGrafter"/>
</dbReference>
<dbReference type="NCBIfam" id="TIGR00060">
    <property type="entry name" value="L18_bact"/>
    <property type="match status" value="1"/>
</dbReference>
<sequence length="122" mass="13746">MDSLNFRKRARLKRKKRIRKNIFGTTERPRLTVFRTTKHIYAQIIDDTAGHTLASASTMQKAINKHLGKGERIAVANLVGKSIAERAIKKGIQKVIFDRNGFLYHGRVKAVSDGAREAGLVF</sequence>
<proteinExistence type="inferred from homology"/>
<dbReference type="EMBL" id="LAZR01060172">
    <property type="protein sequence ID" value="KKK66237.1"/>
    <property type="molecule type" value="Genomic_DNA"/>
</dbReference>
<dbReference type="GO" id="GO:0006412">
    <property type="term" value="P:translation"/>
    <property type="evidence" value="ECO:0007669"/>
    <property type="project" value="InterPro"/>
</dbReference>
<accession>A0A0F8XAQ0</accession>
<evidence type="ECO:0000256" key="4">
    <source>
        <dbReference type="ARBA" id="ARBA00022980"/>
    </source>
</evidence>
<keyword evidence="4" id="KW-0689">Ribosomal protein</keyword>
<protein>
    <recommendedName>
        <fullName evidence="7">50S ribosomal protein L18</fullName>
    </recommendedName>
</protein>